<gene>
    <name evidence="2" type="ORF">E2F49_08025</name>
</gene>
<dbReference type="EMBL" id="SMTG01000002">
    <property type="protein sequence ID" value="TDK33917.1"/>
    <property type="molecule type" value="Genomic_DNA"/>
</dbReference>
<dbReference type="Proteomes" id="UP000295543">
    <property type="component" value="Unassembled WGS sequence"/>
</dbReference>
<dbReference type="OrthoDB" id="10016144at2"/>
<comment type="caution">
    <text evidence="2">The sequence shown here is derived from an EMBL/GenBank/DDBJ whole genome shotgun (WGS) entry which is preliminary data.</text>
</comment>
<sequence>MRKDVHHAYRAARGWVLPAVLAITACAHGSIAPVVPNDLVRYEPPPPGLEEVWLTGSSTGRLAYRNGSSVSNAPRRPGMPPSSGPTAIDQ</sequence>
<name>A0A4R5UF04_9GAMM</name>
<accession>A0A4R5UF04</accession>
<proteinExistence type="predicted"/>
<feature type="region of interest" description="Disordered" evidence="1">
    <location>
        <begin position="64"/>
        <end position="90"/>
    </location>
</feature>
<organism evidence="2 3">
    <name type="scientific">Luteimonas terrae</name>
    <dbReference type="NCBI Taxonomy" id="1530191"/>
    <lineage>
        <taxon>Bacteria</taxon>
        <taxon>Pseudomonadati</taxon>
        <taxon>Pseudomonadota</taxon>
        <taxon>Gammaproteobacteria</taxon>
        <taxon>Lysobacterales</taxon>
        <taxon>Lysobacteraceae</taxon>
        <taxon>Luteimonas</taxon>
    </lineage>
</organism>
<reference evidence="2 3" key="1">
    <citation type="submission" date="2019-03" db="EMBL/GenBank/DDBJ databases">
        <title>Luteimonas zhaokaii sp.nov., isolated from the rectal contents of Plateau pika in Yushu, Qinghai Province, China.</title>
        <authorList>
            <person name="Zhang G."/>
        </authorList>
    </citation>
    <scope>NUCLEOTIDE SEQUENCE [LARGE SCALE GENOMIC DNA]</scope>
    <source>
        <strain evidence="2 3">THG-MD21</strain>
    </source>
</reference>
<dbReference type="RefSeq" id="WP_133393312.1">
    <property type="nucleotide sequence ID" value="NZ_SMTG01000002.1"/>
</dbReference>
<keyword evidence="3" id="KW-1185">Reference proteome</keyword>
<evidence type="ECO:0000313" key="2">
    <source>
        <dbReference type="EMBL" id="TDK33917.1"/>
    </source>
</evidence>
<dbReference type="AlphaFoldDB" id="A0A4R5UF04"/>
<protein>
    <submittedName>
        <fullName evidence="2">Uncharacterized protein</fullName>
    </submittedName>
</protein>
<evidence type="ECO:0000313" key="3">
    <source>
        <dbReference type="Proteomes" id="UP000295543"/>
    </source>
</evidence>
<evidence type="ECO:0000256" key="1">
    <source>
        <dbReference type="SAM" id="MobiDB-lite"/>
    </source>
</evidence>
<dbReference type="PROSITE" id="PS51257">
    <property type="entry name" value="PROKAR_LIPOPROTEIN"/>
    <property type="match status" value="1"/>
</dbReference>